<reference evidence="1" key="1">
    <citation type="submission" date="2018-06" db="EMBL/GenBank/DDBJ databases">
        <authorList>
            <person name="Zhirakovskaya E."/>
        </authorList>
    </citation>
    <scope>NUCLEOTIDE SEQUENCE</scope>
</reference>
<organism evidence="1">
    <name type="scientific">hydrothermal vent metagenome</name>
    <dbReference type="NCBI Taxonomy" id="652676"/>
    <lineage>
        <taxon>unclassified sequences</taxon>
        <taxon>metagenomes</taxon>
        <taxon>ecological metagenomes</taxon>
    </lineage>
</organism>
<accession>A0A3B1BNT3</accession>
<sequence length="166" mass="19429">MSFFIIGLPRSRTAWLANFMTHNGEYCHHEGMNGCRSMEEYKDKIGGDGDSNTCMMMFDLKKHFPYRKILIIESDPKKTERYIMENLDLDGADWVSKAIAQMDKLDGFRVHFDNINNRLRQIWEYLSDAPYDAKRGNMIKNLNVQSNIQDMDIKSAQYIAREVLQC</sequence>
<protein>
    <recommendedName>
        <fullName evidence="2">Sulfotransferase domain-containing protein</fullName>
    </recommendedName>
</protein>
<gene>
    <name evidence="1" type="ORF">MNBD_ALPHA03-1277</name>
</gene>
<dbReference type="EMBL" id="UOFW01000228">
    <property type="protein sequence ID" value="VAX07955.1"/>
    <property type="molecule type" value="Genomic_DNA"/>
</dbReference>
<proteinExistence type="predicted"/>
<evidence type="ECO:0000313" key="1">
    <source>
        <dbReference type="EMBL" id="VAX07955.1"/>
    </source>
</evidence>
<dbReference type="AlphaFoldDB" id="A0A3B1BNT3"/>
<evidence type="ECO:0008006" key="2">
    <source>
        <dbReference type="Google" id="ProtNLM"/>
    </source>
</evidence>
<name>A0A3B1BNT3_9ZZZZ</name>